<dbReference type="PANTHER" id="PTHR46318">
    <property type="entry name" value="UPSTREAM BINDING TRANSCRIPTION FACTOR"/>
    <property type="match status" value="1"/>
</dbReference>
<evidence type="ECO:0000256" key="5">
    <source>
        <dbReference type="SAM" id="MobiDB-lite"/>
    </source>
</evidence>
<dbReference type="Gene3D" id="1.10.30.10">
    <property type="entry name" value="High mobility group box domain"/>
    <property type="match status" value="3"/>
</dbReference>
<feature type="region of interest" description="Disordered" evidence="5">
    <location>
        <begin position="630"/>
        <end position="656"/>
    </location>
</feature>
<dbReference type="InterPro" id="IPR009071">
    <property type="entry name" value="HMG_box_dom"/>
</dbReference>
<dbReference type="GeneID" id="108558272"/>
<feature type="compositionally biased region" description="Basic and acidic residues" evidence="5">
    <location>
        <begin position="115"/>
        <end position="128"/>
    </location>
</feature>
<feature type="compositionally biased region" description="Acidic residues" evidence="5">
    <location>
        <begin position="636"/>
        <end position="656"/>
    </location>
</feature>
<evidence type="ECO:0000256" key="1">
    <source>
        <dbReference type="ARBA" id="ARBA00004123"/>
    </source>
</evidence>
<dbReference type="SUPFAM" id="SSF47095">
    <property type="entry name" value="HMG-box"/>
    <property type="match status" value="3"/>
</dbReference>
<dbReference type="InterPro" id="IPR036910">
    <property type="entry name" value="HMG_box_dom_sf"/>
</dbReference>
<protein>
    <submittedName>
        <fullName evidence="8">Nucleolar transcription factor 1-A-like</fullName>
    </submittedName>
</protein>
<dbReference type="Pfam" id="PF00505">
    <property type="entry name" value="HMG_box"/>
    <property type="match status" value="2"/>
</dbReference>
<evidence type="ECO:0000256" key="3">
    <source>
        <dbReference type="ARBA" id="ARBA00023242"/>
    </source>
</evidence>
<feature type="domain" description="HMG box" evidence="6">
    <location>
        <begin position="498"/>
        <end position="566"/>
    </location>
</feature>
<organism evidence="7 8">
    <name type="scientific">Nicrophorus vespilloides</name>
    <name type="common">Boreal carrion beetle</name>
    <dbReference type="NCBI Taxonomy" id="110193"/>
    <lineage>
        <taxon>Eukaryota</taxon>
        <taxon>Metazoa</taxon>
        <taxon>Ecdysozoa</taxon>
        <taxon>Arthropoda</taxon>
        <taxon>Hexapoda</taxon>
        <taxon>Insecta</taxon>
        <taxon>Pterygota</taxon>
        <taxon>Neoptera</taxon>
        <taxon>Endopterygota</taxon>
        <taxon>Coleoptera</taxon>
        <taxon>Polyphaga</taxon>
        <taxon>Staphyliniformia</taxon>
        <taxon>Silphidae</taxon>
        <taxon>Nicrophorinae</taxon>
        <taxon>Nicrophorus</taxon>
    </lineage>
</organism>
<name>A0ABM1M7R9_NICVS</name>
<gene>
    <name evidence="8" type="primary">LOC108558272</name>
</gene>
<feature type="DNA-binding region" description="HMG box" evidence="4">
    <location>
        <begin position="320"/>
        <end position="388"/>
    </location>
</feature>
<feature type="region of interest" description="Disordered" evidence="5">
    <location>
        <begin position="17"/>
        <end position="158"/>
    </location>
</feature>
<dbReference type="PANTHER" id="PTHR46318:SF3">
    <property type="entry name" value="UPSTREAM BINDING TRANSCRIPTION FACTOR"/>
    <property type="match status" value="1"/>
</dbReference>
<feature type="DNA-binding region" description="HMG box" evidence="4">
    <location>
        <begin position="403"/>
        <end position="468"/>
    </location>
</feature>
<dbReference type="SMART" id="SM00398">
    <property type="entry name" value="HMG"/>
    <property type="match status" value="3"/>
</dbReference>
<feature type="DNA-binding region" description="HMG box" evidence="4">
    <location>
        <begin position="498"/>
        <end position="566"/>
    </location>
</feature>
<feature type="region of interest" description="Disordered" evidence="5">
    <location>
        <begin position="201"/>
        <end position="226"/>
    </location>
</feature>
<keyword evidence="2 4" id="KW-0238">DNA-binding</keyword>
<dbReference type="Proteomes" id="UP000695000">
    <property type="component" value="Unplaced"/>
</dbReference>
<dbReference type="InterPro" id="IPR051762">
    <property type="entry name" value="UBF1"/>
</dbReference>
<feature type="domain" description="HMG box" evidence="6">
    <location>
        <begin position="320"/>
        <end position="388"/>
    </location>
</feature>
<evidence type="ECO:0000313" key="8">
    <source>
        <dbReference type="RefSeq" id="XP_017770619.1"/>
    </source>
</evidence>
<reference evidence="8" key="1">
    <citation type="submission" date="2025-08" db="UniProtKB">
        <authorList>
            <consortium name="RefSeq"/>
        </authorList>
    </citation>
    <scope>IDENTIFICATION</scope>
    <source>
        <tissue evidence="8">Whole Larva</tissue>
    </source>
</reference>
<evidence type="ECO:0000313" key="7">
    <source>
        <dbReference type="Proteomes" id="UP000695000"/>
    </source>
</evidence>
<feature type="compositionally biased region" description="Acidic residues" evidence="5">
    <location>
        <begin position="206"/>
        <end position="219"/>
    </location>
</feature>
<dbReference type="PROSITE" id="PS50118">
    <property type="entry name" value="HMG_BOX_2"/>
    <property type="match status" value="3"/>
</dbReference>
<feature type="domain" description="HMG box" evidence="6">
    <location>
        <begin position="403"/>
        <end position="468"/>
    </location>
</feature>
<evidence type="ECO:0000256" key="4">
    <source>
        <dbReference type="PROSITE-ProRule" id="PRU00267"/>
    </source>
</evidence>
<feature type="compositionally biased region" description="Basic and acidic residues" evidence="5">
    <location>
        <begin position="90"/>
        <end position="108"/>
    </location>
</feature>
<evidence type="ECO:0000256" key="2">
    <source>
        <dbReference type="ARBA" id="ARBA00023125"/>
    </source>
</evidence>
<evidence type="ECO:0000259" key="6">
    <source>
        <dbReference type="PROSITE" id="PS50118"/>
    </source>
</evidence>
<comment type="subcellular location">
    <subcellularLocation>
        <location evidence="1">Nucleus</location>
    </subcellularLocation>
</comment>
<sequence length="656" mass="76227">MSRNNAEVEMLEVIMDKKSKKRKSLEMQSDLENSICLGLTNGSVEKKKKKKKKVEVETPVSESQVTKKIKKHKLEAMDNGAESPSKTKKIKNEERDAEASGLNKDKATKSKKMKKANEGTELKKEASGKSKKVKKVDSDQEASEQTPNKSKKAKKSKETIAFEEALLIPDIVKQGIVDTPGKKHKSRKSIIVTDIENISDPVGDYVPEDDEEDAHEDAEDLKQSKTSDIDFPLEDLPSLIENIESLLPTKENLSCKTRLKKMDWDKVAFNSHSAAQCKKAWDNILKKQRHYRYMTEILVDVKEWLEKVQNTHTNYSDFPKKKPLSGYMLYFVDQQNQVFKDRPDIKMVERSRLIADSYKQLSDNEKKKYSQLAAKNKAVYELEVQEFYKKHPHLRNSDTGKPPKKPITPLALYIEDHLNKVRLGEEEDASKDELKSRWKLLSDESKLVWIDKAVDSQINFVKDLKRYKSSHPDYSTSMRHILSKEEKQLLDKRNGKPDKPPTTAYMLFVKKCNKKYVSEIGDLTPKERLKVCSQKWQELTSDERRKYQSKLEALNEKFKIDNAAYLESLPDYERELEIKNTPKKLREDPLDKLKMADMATPHCWEEMKESEKNIYLTYITKIKKYFDTQHGLNHEDGEEETEEDEIDEQEEEEETD</sequence>
<keyword evidence="3 4" id="KW-0539">Nucleus</keyword>
<dbReference type="RefSeq" id="XP_017770619.1">
    <property type="nucleotide sequence ID" value="XM_017915130.1"/>
</dbReference>
<keyword evidence="7" id="KW-1185">Reference proteome</keyword>
<accession>A0ABM1M7R9</accession>
<proteinExistence type="predicted"/>